<dbReference type="InterPro" id="IPR013216">
    <property type="entry name" value="Methyltransf_11"/>
</dbReference>
<sequence>MDVNLSFYDENAAQLAEQYDSVDFESVHSSWRSYWPLSGSLVLDVGAGSGRDAQWFDSHGCKVVAIEPSAVFRQLGQKRTSAAIHWVDAQLPDLSTLDTLSHSFDLILVSAVWMHIPVPKRYQSLCSLVERLAERGRIVITLRHGAFGDGRTSYGVSLAELEQIAQRLELVVCHVEDTEDGLSRTGLTWQTVVLEKASNMQIKRK</sequence>
<dbReference type="Pfam" id="PF08241">
    <property type="entry name" value="Methyltransf_11"/>
    <property type="match status" value="1"/>
</dbReference>
<dbReference type="AlphaFoldDB" id="A0A177Y4U0"/>
<protein>
    <recommendedName>
        <fullName evidence="1">Methyltransferase type 11 domain-containing protein</fullName>
    </recommendedName>
</protein>
<dbReference type="CDD" id="cd02440">
    <property type="entry name" value="AdoMet_MTases"/>
    <property type="match status" value="1"/>
</dbReference>
<name>A0A177Y4U0_9VIBR</name>
<dbReference type="Proteomes" id="UP000078406">
    <property type="component" value="Unassembled WGS sequence"/>
</dbReference>
<organism evidence="2 3">
    <name type="scientific">Vibrio bivalvicida</name>
    <dbReference type="NCBI Taxonomy" id="1276888"/>
    <lineage>
        <taxon>Bacteria</taxon>
        <taxon>Pseudomonadati</taxon>
        <taxon>Pseudomonadota</taxon>
        <taxon>Gammaproteobacteria</taxon>
        <taxon>Vibrionales</taxon>
        <taxon>Vibrionaceae</taxon>
        <taxon>Vibrio</taxon>
        <taxon>Vibrio oreintalis group</taxon>
    </lineage>
</organism>
<dbReference type="InterPro" id="IPR029063">
    <property type="entry name" value="SAM-dependent_MTases_sf"/>
</dbReference>
<evidence type="ECO:0000313" key="3">
    <source>
        <dbReference type="Proteomes" id="UP000078406"/>
    </source>
</evidence>
<gene>
    <name evidence="2" type="ORF">APB76_01960</name>
</gene>
<dbReference type="RefSeq" id="WP_054961427.1">
    <property type="nucleotide sequence ID" value="NZ_LLEI02000014.1"/>
</dbReference>
<evidence type="ECO:0000259" key="1">
    <source>
        <dbReference type="Pfam" id="PF08241"/>
    </source>
</evidence>
<dbReference type="GO" id="GO:0008757">
    <property type="term" value="F:S-adenosylmethionine-dependent methyltransferase activity"/>
    <property type="evidence" value="ECO:0007669"/>
    <property type="project" value="InterPro"/>
</dbReference>
<proteinExistence type="predicted"/>
<dbReference type="SUPFAM" id="SSF53335">
    <property type="entry name" value="S-adenosyl-L-methionine-dependent methyltransferases"/>
    <property type="match status" value="1"/>
</dbReference>
<feature type="domain" description="Methyltransferase type 11" evidence="1">
    <location>
        <begin position="43"/>
        <end position="139"/>
    </location>
</feature>
<accession>A0A177Y4U0</accession>
<dbReference type="Gene3D" id="3.40.50.150">
    <property type="entry name" value="Vaccinia Virus protein VP39"/>
    <property type="match status" value="1"/>
</dbReference>
<reference evidence="2 3" key="1">
    <citation type="journal article" date="2016" name="Syst. Appl. Microbiol.">
        <title>Vibrio bivalvicida sp. nov., a novel larval pathogen for bivalve molluscs reared in a hatchery.</title>
        <authorList>
            <person name="Dubert J."/>
            <person name="Romalde J.L."/>
            <person name="Prado S."/>
            <person name="Barja J.L."/>
        </authorList>
    </citation>
    <scope>NUCLEOTIDE SEQUENCE [LARGE SCALE GENOMIC DNA]</scope>
    <source>
        <strain evidence="2 3">605</strain>
    </source>
</reference>
<comment type="caution">
    <text evidence="2">The sequence shown here is derived from an EMBL/GenBank/DDBJ whole genome shotgun (WGS) entry which is preliminary data.</text>
</comment>
<dbReference type="EMBL" id="LLEI02000014">
    <property type="protein sequence ID" value="OAJ95883.1"/>
    <property type="molecule type" value="Genomic_DNA"/>
</dbReference>
<evidence type="ECO:0000313" key="2">
    <source>
        <dbReference type="EMBL" id="OAJ95883.1"/>
    </source>
</evidence>